<dbReference type="InterPro" id="IPR015422">
    <property type="entry name" value="PyrdxlP-dep_Trfase_small"/>
</dbReference>
<dbReference type="SUPFAM" id="SSF53383">
    <property type="entry name" value="PLP-dependent transferases"/>
    <property type="match status" value="1"/>
</dbReference>
<dbReference type="InterPro" id="IPR004839">
    <property type="entry name" value="Aminotransferase_I/II_large"/>
</dbReference>
<sequence length="321" mass="35608">MKGVPLEADKITVLAGCGCVLDLLLFCVAEDGDAVGIPAPYYPAFENDLKVRCGLSSLPLYLTYSKPLAPQLDAMWEEQNFKVLIITNPNNPTGEVITKATLLEYLKWCCKKGVHLVSDEIYANSVFKSAEEFVSMASILEECEPELEATARALSHVVFGLSKDWGISGMRVGCLYTHNSAIIGALDNLGYFAMPSTLIQEAAHQMLQDQEFVTHYIAENLRRLDASYDALTAALEKADIPYTPATGAIFLWVDLRKYISEPTWQAERKLWQEVVDLGVLLTPGKDCHAQEPGFFRICYAATPTEGLLEGIRRIVAHIKQR</sequence>
<gene>
    <name evidence="4" type="ORF">WJX75_007319</name>
</gene>
<comment type="caution">
    <text evidence="4">The sequence shown here is derived from an EMBL/GenBank/DDBJ whole genome shotgun (WGS) entry which is preliminary data.</text>
</comment>
<organism evidence="4 5">
    <name type="scientific">Coccomyxa subellipsoidea</name>
    <dbReference type="NCBI Taxonomy" id="248742"/>
    <lineage>
        <taxon>Eukaryota</taxon>
        <taxon>Viridiplantae</taxon>
        <taxon>Chlorophyta</taxon>
        <taxon>core chlorophytes</taxon>
        <taxon>Trebouxiophyceae</taxon>
        <taxon>Trebouxiophyceae incertae sedis</taxon>
        <taxon>Coccomyxaceae</taxon>
        <taxon>Coccomyxa</taxon>
    </lineage>
</organism>
<evidence type="ECO:0000313" key="4">
    <source>
        <dbReference type="EMBL" id="KAK9901665.1"/>
    </source>
</evidence>
<evidence type="ECO:0000313" key="5">
    <source>
        <dbReference type="Proteomes" id="UP001491310"/>
    </source>
</evidence>
<evidence type="ECO:0000256" key="2">
    <source>
        <dbReference type="ARBA" id="ARBA00022898"/>
    </source>
</evidence>
<dbReference type="EMBL" id="JALJOT010000017">
    <property type="protein sequence ID" value="KAK9901665.1"/>
    <property type="molecule type" value="Genomic_DNA"/>
</dbReference>
<dbReference type="CDD" id="cd00609">
    <property type="entry name" value="AAT_like"/>
    <property type="match status" value="1"/>
</dbReference>
<proteinExistence type="inferred from homology"/>
<accession>A0ABR2YBR3</accession>
<evidence type="ECO:0000259" key="3">
    <source>
        <dbReference type="Pfam" id="PF00155"/>
    </source>
</evidence>
<keyword evidence="5" id="KW-1185">Reference proteome</keyword>
<dbReference type="InterPro" id="IPR015421">
    <property type="entry name" value="PyrdxlP-dep_Trfase_major"/>
</dbReference>
<dbReference type="PROSITE" id="PS00105">
    <property type="entry name" value="AA_TRANSFER_CLASS_1"/>
    <property type="match status" value="1"/>
</dbReference>
<reference evidence="4 5" key="1">
    <citation type="journal article" date="2024" name="Nat. Commun.">
        <title>Phylogenomics reveals the evolutionary origins of lichenization in chlorophyte algae.</title>
        <authorList>
            <person name="Puginier C."/>
            <person name="Libourel C."/>
            <person name="Otte J."/>
            <person name="Skaloud P."/>
            <person name="Haon M."/>
            <person name="Grisel S."/>
            <person name="Petersen M."/>
            <person name="Berrin J.G."/>
            <person name="Delaux P.M."/>
            <person name="Dal Grande F."/>
            <person name="Keller J."/>
        </authorList>
    </citation>
    <scope>NUCLEOTIDE SEQUENCE [LARGE SCALE GENOMIC DNA]</scope>
    <source>
        <strain evidence="4 5">SAG 216-7</strain>
    </source>
</reference>
<dbReference type="PANTHER" id="PTHR43795">
    <property type="entry name" value="BIFUNCTIONAL ASPARTATE AMINOTRANSFERASE AND GLUTAMATE/ASPARTATE-PREPHENATE AMINOTRANSFERASE-RELATED"/>
    <property type="match status" value="1"/>
</dbReference>
<dbReference type="Pfam" id="PF00155">
    <property type="entry name" value="Aminotran_1_2"/>
    <property type="match status" value="1"/>
</dbReference>
<dbReference type="PRINTS" id="PR00753">
    <property type="entry name" value="ACCSYNTHASE"/>
</dbReference>
<feature type="domain" description="Aminotransferase class I/classII large" evidence="3">
    <location>
        <begin position="3"/>
        <end position="314"/>
    </location>
</feature>
<dbReference type="InterPro" id="IPR004838">
    <property type="entry name" value="NHTrfase_class1_PyrdxlP-BS"/>
</dbReference>
<dbReference type="Gene3D" id="3.90.1150.10">
    <property type="entry name" value="Aspartate Aminotransferase, domain 1"/>
    <property type="match status" value="1"/>
</dbReference>
<name>A0ABR2YBR3_9CHLO</name>
<dbReference type="Proteomes" id="UP001491310">
    <property type="component" value="Unassembled WGS sequence"/>
</dbReference>
<evidence type="ECO:0000256" key="1">
    <source>
        <dbReference type="ARBA" id="ARBA00007441"/>
    </source>
</evidence>
<dbReference type="Gene3D" id="3.40.640.10">
    <property type="entry name" value="Type I PLP-dependent aspartate aminotransferase-like (Major domain)"/>
    <property type="match status" value="1"/>
</dbReference>
<dbReference type="InterPro" id="IPR015424">
    <property type="entry name" value="PyrdxlP-dep_Trfase"/>
</dbReference>
<protein>
    <recommendedName>
        <fullName evidence="3">Aminotransferase class I/classII large domain-containing protein</fullName>
    </recommendedName>
</protein>
<dbReference type="InterPro" id="IPR050478">
    <property type="entry name" value="Ethylene_sulfur-biosynth"/>
</dbReference>
<comment type="similarity">
    <text evidence="1">Belongs to the class-I pyridoxal-phosphate-dependent aminotransferase family.</text>
</comment>
<keyword evidence="2" id="KW-0663">Pyridoxal phosphate</keyword>
<dbReference type="PANTHER" id="PTHR43795:SF39">
    <property type="entry name" value="AMINOTRANSFERASE CLASS I_CLASSII DOMAIN-CONTAINING PROTEIN"/>
    <property type="match status" value="1"/>
</dbReference>